<reference evidence="5 6" key="1">
    <citation type="submission" date="2019-04" db="EMBL/GenBank/DDBJ databases">
        <title>Bacillus caeni sp. nov., a bacterium isolated from mangrove sediment.</title>
        <authorList>
            <person name="Huang H."/>
            <person name="Mo K."/>
            <person name="Hu Y."/>
        </authorList>
    </citation>
    <scope>NUCLEOTIDE SEQUENCE [LARGE SCALE GENOMIC DNA]</scope>
    <source>
        <strain evidence="5 6">HB172195</strain>
    </source>
</reference>
<proteinExistence type="predicted"/>
<evidence type="ECO:0000259" key="4">
    <source>
        <dbReference type="PROSITE" id="PS50949"/>
    </source>
</evidence>
<dbReference type="AlphaFoldDB" id="A0A5R9FE26"/>
<dbReference type="InterPro" id="IPR008920">
    <property type="entry name" value="TF_FadR/GntR_C"/>
</dbReference>
<dbReference type="Gene3D" id="1.20.120.530">
    <property type="entry name" value="GntR ligand-binding domain-like"/>
    <property type="match status" value="1"/>
</dbReference>
<dbReference type="RefSeq" id="WP_138122674.1">
    <property type="nucleotide sequence ID" value="NZ_SWLG01000001.1"/>
</dbReference>
<comment type="caution">
    <text evidence="5">The sequence shown here is derived from an EMBL/GenBank/DDBJ whole genome shotgun (WGS) entry which is preliminary data.</text>
</comment>
<accession>A0A5R9FE26</accession>
<gene>
    <name evidence="5" type="ORF">FCL54_02130</name>
</gene>
<dbReference type="EMBL" id="SWLG01000001">
    <property type="protein sequence ID" value="TLS39133.1"/>
    <property type="molecule type" value="Genomic_DNA"/>
</dbReference>
<dbReference type="InterPro" id="IPR036388">
    <property type="entry name" value="WH-like_DNA-bd_sf"/>
</dbReference>
<sequence>MLSSQQDKVYQAILHQIKAIIYNDGLQTGDKLPSERELSERLKVGRSSVREALRSLELLGLIETRRGEGTFISEAKDHRLVEILASFILKDTKSKHDLLETKMMIEADIIRLAIHRITKEDIKALSSVVKASDSSFLKTEEDYKFFRIIVESTENYLLYRLWLELAEFYLSVWKPNMSRHASHYEKIIESLLHKDEHGTIDALQSLYKKISS</sequence>
<dbReference type="PANTHER" id="PTHR43537:SF54">
    <property type="entry name" value="TRANSCRIPTIONAL REGULATOR, GNTR FAMILY"/>
    <property type="match status" value="1"/>
</dbReference>
<dbReference type="PROSITE" id="PS50949">
    <property type="entry name" value="HTH_GNTR"/>
    <property type="match status" value="1"/>
</dbReference>
<evidence type="ECO:0000313" key="5">
    <source>
        <dbReference type="EMBL" id="TLS39133.1"/>
    </source>
</evidence>
<dbReference type="Gene3D" id="1.10.10.10">
    <property type="entry name" value="Winged helix-like DNA-binding domain superfamily/Winged helix DNA-binding domain"/>
    <property type="match status" value="1"/>
</dbReference>
<dbReference type="OrthoDB" id="9799482at2"/>
<organism evidence="5 6">
    <name type="scientific">Exobacillus caeni</name>
    <dbReference type="NCBI Taxonomy" id="2574798"/>
    <lineage>
        <taxon>Bacteria</taxon>
        <taxon>Bacillati</taxon>
        <taxon>Bacillota</taxon>
        <taxon>Bacilli</taxon>
        <taxon>Bacillales</taxon>
        <taxon>Guptibacillaceae</taxon>
        <taxon>Exobacillus</taxon>
    </lineage>
</organism>
<keyword evidence="1" id="KW-0805">Transcription regulation</keyword>
<dbReference type="Proteomes" id="UP000308230">
    <property type="component" value="Unassembled WGS sequence"/>
</dbReference>
<evidence type="ECO:0000313" key="6">
    <source>
        <dbReference type="Proteomes" id="UP000308230"/>
    </source>
</evidence>
<dbReference type="CDD" id="cd07377">
    <property type="entry name" value="WHTH_GntR"/>
    <property type="match status" value="1"/>
</dbReference>
<keyword evidence="3" id="KW-0804">Transcription</keyword>
<keyword evidence="2" id="KW-0238">DNA-binding</keyword>
<protein>
    <submittedName>
        <fullName evidence="5">FadR family transcriptional regulator</fullName>
    </submittedName>
</protein>
<dbReference type="GO" id="GO:0003677">
    <property type="term" value="F:DNA binding"/>
    <property type="evidence" value="ECO:0007669"/>
    <property type="project" value="UniProtKB-KW"/>
</dbReference>
<evidence type="ECO:0000256" key="3">
    <source>
        <dbReference type="ARBA" id="ARBA00023163"/>
    </source>
</evidence>
<dbReference type="SUPFAM" id="SSF48008">
    <property type="entry name" value="GntR ligand-binding domain-like"/>
    <property type="match status" value="1"/>
</dbReference>
<evidence type="ECO:0000256" key="1">
    <source>
        <dbReference type="ARBA" id="ARBA00023015"/>
    </source>
</evidence>
<dbReference type="InterPro" id="IPR000524">
    <property type="entry name" value="Tscrpt_reg_HTH_GntR"/>
</dbReference>
<name>A0A5R9FE26_9BACL</name>
<dbReference type="PANTHER" id="PTHR43537">
    <property type="entry name" value="TRANSCRIPTIONAL REGULATOR, GNTR FAMILY"/>
    <property type="match status" value="1"/>
</dbReference>
<dbReference type="Pfam" id="PF00392">
    <property type="entry name" value="GntR"/>
    <property type="match status" value="1"/>
</dbReference>
<dbReference type="InterPro" id="IPR011711">
    <property type="entry name" value="GntR_C"/>
</dbReference>
<dbReference type="InterPro" id="IPR036390">
    <property type="entry name" value="WH_DNA-bd_sf"/>
</dbReference>
<dbReference type="SUPFAM" id="SSF46785">
    <property type="entry name" value="Winged helix' DNA-binding domain"/>
    <property type="match status" value="1"/>
</dbReference>
<feature type="domain" description="HTH gntR-type" evidence="4">
    <location>
        <begin position="7"/>
        <end position="75"/>
    </location>
</feature>
<dbReference type="Pfam" id="PF07729">
    <property type="entry name" value="FCD"/>
    <property type="match status" value="1"/>
</dbReference>
<dbReference type="GO" id="GO:0003700">
    <property type="term" value="F:DNA-binding transcription factor activity"/>
    <property type="evidence" value="ECO:0007669"/>
    <property type="project" value="InterPro"/>
</dbReference>
<dbReference type="SMART" id="SM00345">
    <property type="entry name" value="HTH_GNTR"/>
    <property type="match status" value="1"/>
</dbReference>
<keyword evidence="6" id="KW-1185">Reference proteome</keyword>
<evidence type="ECO:0000256" key="2">
    <source>
        <dbReference type="ARBA" id="ARBA00023125"/>
    </source>
</evidence>
<dbReference type="PRINTS" id="PR00035">
    <property type="entry name" value="HTHGNTR"/>
</dbReference>